<evidence type="ECO:0000256" key="2">
    <source>
        <dbReference type="ARBA" id="ARBA00022723"/>
    </source>
</evidence>
<protein>
    <recommendedName>
        <fullName evidence="4">Iron-sulfur cluster assembly protein CyaY</fullName>
    </recommendedName>
</protein>
<organism evidence="5 6">
    <name type="scientific">Candidatus Enterovibrio escicola</name>
    <dbReference type="NCBI Taxonomy" id="1927127"/>
    <lineage>
        <taxon>Bacteria</taxon>
        <taxon>Pseudomonadati</taxon>
        <taxon>Pseudomonadota</taxon>
        <taxon>Gammaproteobacteria</taxon>
        <taxon>Vibrionales</taxon>
        <taxon>Vibrionaceae</taxon>
        <taxon>Enterovibrio</taxon>
    </lineage>
</organism>
<reference evidence="6" key="1">
    <citation type="submission" date="2017-04" db="EMBL/GenBank/DDBJ databases">
        <title>Genome evolution of the luminous symbionts of deep sea anglerfish.</title>
        <authorList>
            <person name="Hendry T.A."/>
        </authorList>
    </citation>
    <scope>NUCLEOTIDE SEQUENCE [LARGE SCALE GENOMIC DNA]</scope>
</reference>
<dbReference type="GO" id="GO:0008198">
    <property type="term" value="F:ferrous iron binding"/>
    <property type="evidence" value="ECO:0007669"/>
    <property type="project" value="TreeGrafter"/>
</dbReference>
<dbReference type="InterPro" id="IPR047584">
    <property type="entry name" value="CyaY"/>
</dbReference>
<evidence type="ECO:0000256" key="3">
    <source>
        <dbReference type="ARBA" id="ARBA00023004"/>
    </source>
</evidence>
<dbReference type="GO" id="GO:0005829">
    <property type="term" value="C:cytosol"/>
    <property type="evidence" value="ECO:0007669"/>
    <property type="project" value="TreeGrafter"/>
</dbReference>
<dbReference type="RefSeq" id="WP_097357435.1">
    <property type="nucleotide sequence ID" value="NZ_CAWNJE010000020.1"/>
</dbReference>
<dbReference type="SMART" id="SM01219">
    <property type="entry name" value="Frataxin_Cyay"/>
    <property type="match status" value="1"/>
</dbReference>
<comment type="function">
    <text evidence="4">Involved in iron-sulfur (Fe-S) cluster assembly. May act as a regulator of Fe-S biogenesis.</text>
</comment>
<comment type="similarity">
    <text evidence="1 4">Belongs to the frataxin family.</text>
</comment>
<evidence type="ECO:0000313" key="6">
    <source>
        <dbReference type="Proteomes" id="UP000219020"/>
    </source>
</evidence>
<evidence type="ECO:0000256" key="4">
    <source>
        <dbReference type="HAMAP-Rule" id="MF_00142"/>
    </source>
</evidence>
<sequence>MNASQYHELVDAQWIMIEEGINDRCECIDYEITGNVMTLEFENCSQIIINRQESVSEIWLASKSGGFHFSYKGDKWLCNKTGMEFIDLVKQECSKHSGRTIDW</sequence>
<dbReference type="PROSITE" id="PS50810">
    <property type="entry name" value="FRATAXIN_2"/>
    <property type="match status" value="1"/>
</dbReference>
<comment type="caution">
    <text evidence="5">The sequence shown here is derived from an EMBL/GenBank/DDBJ whole genome shotgun (WGS) entry which is preliminary data.</text>
</comment>
<dbReference type="GO" id="GO:0016226">
    <property type="term" value="P:iron-sulfur cluster assembly"/>
    <property type="evidence" value="ECO:0007669"/>
    <property type="project" value="UniProtKB-UniRule"/>
</dbReference>
<dbReference type="Gene3D" id="3.30.920.10">
    <property type="entry name" value="Frataxin/CyaY"/>
    <property type="match status" value="1"/>
</dbReference>
<dbReference type="PANTHER" id="PTHR16821:SF2">
    <property type="entry name" value="FRATAXIN, MITOCHONDRIAL"/>
    <property type="match status" value="1"/>
</dbReference>
<keyword evidence="6" id="KW-1185">Reference proteome</keyword>
<dbReference type="CDD" id="cd00503">
    <property type="entry name" value="Frataxin"/>
    <property type="match status" value="1"/>
</dbReference>
<dbReference type="GO" id="GO:0008199">
    <property type="term" value="F:ferric iron binding"/>
    <property type="evidence" value="ECO:0007669"/>
    <property type="project" value="InterPro"/>
</dbReference>
<gene>
    <name evidence="4" type="primary">cyaY</name>
    <name evidence="5" type="ORF">BTN49_3327</name>
</gene>
<dbReference type="GeneID" id="66952754"/>
<dbReference type="InterPro" id="IPR002908">
    <property type="entry name" value="Frataxin/CyaY"/>
</dbReference>
<evidence type="ECO:0000313" key="5">
    <source>
        <dbReference type="EMBL" id="PCS21177.1"/>
    </source>
</evidence>
<accession>A0A2A5SZ40</accession>
<dbReference type="Pfam" id="PF01491">
    <property type="entry name" value="Frataxin_Cyay"/>
    <property type="match status" value="1"/>
</dbReference>
<dbReference type="PROSITE" id="PS01344">
    <property type="entry name" value="FRATAXIN_1"/>
    <property type="match status" value="1"/>
</dbReference>
<dbReference type="Proteomes" id="UP000219020">
    <property type="component" value="Unassembled WGS sequence"/>
</dbReference>
<dbReference type="InterPro" id="IPR036524">
    <property type="entry name" value="Frataxin/CyaY_sf"/>
</dbReference>
<dbReference type="AlphaFoldDB" id="A0A2A5SZ40"/>
<dbReference type="SUPFAM" id="SSF55387">
    <property type="entry name" value="Frataxin/Nqo15-like"/>
    <property type="match status" value="1"/>
</dbReference>
<dbReference type="InterPro" id="IPR020895">
    <property type="entry name" value="Frataxin_CS"/>
</dbReference>
<evidence type="ECO:0000256" key="1">
    <source>
        <dbReference type="ARBA" id="ARBA00008183"/>
    </source>
</evidence>
<dbReference type="HAMAP" id="MF_00142">
    <property type="entry name" value="CyaY"/>
    <property type="match status" value="1"/>
</dbReference>
<keyword evidence="2 4" id="KW-0479">Metal-binding</keyword>
<dbReference type="NCBIfam" id="TIGR03421">
    <property type="entry name" value="FeS_CyaY"/>
    <property type="match status" value="1"/>
</dbReference>
<proteinExistence type="inferred from homology"/>
<dbReference type="PANTHER" id="PTHR16821">
    <property type="entry name" value="FRATAXIN"/>
    <property type="match status" value="1"/>
</dbReference>
<name>A0A2A5SZ40_9GAMM</name>
<dbReference type="EMBL" id="NBYY01000039">
    <property type="protein sequence ID" value="PCS21177.1"/>
    <property type="molecule type" value="Genomic_DNA"/>
</dbReference>
<keyword evidence="3 4" id="KW-0408">Iron</keyword>